<comment type="caution">
    <text evidence="3">The sequence shown here is derived from an EMBL/GenBank/DDBJ whole genome shotgun (WGS) entry which is preliminary data.</text>
</comment>
<evidence type="ECO:0000256" key="1">
    <source>
        <dbReference type="ARBA" id="ARBA00022679"/>
    </source>
</evidence>
<dbReference type="PROSITE" id="PS51099">
    <property type="entry name" value="PTS_EIIB_TYPE_2"/>
    <property type="match status" value="1"/>
</dbReference>
<gene>
    <name evidence="3" type="ORF">H8S62_13620</name>
</gene>
<dbReference type="GO" id="GO:0008982">
    <property type="term" value="F:protein-N(PI)-phosphohistidine-sugar phosphotransferase activity"/>
    <property type="evidence" value="ECO:0007669"/>
    <property type="project" value="InterPro"/>
</dbReference>
<dbReference type="AlphaFoldDB" id="A0A8J6JEG0"/>
<dbReference type="Gene3D" id="3.40.50.2300">
    <property type="match status" value="1"/>
</dbReference>
<dbReference type="SUPFAM" id="SSF52794">
    <property type="entry name" value="PTS system IIB component-like"/>
    <property type="match status" value="1"/>
</dbReference>
<dbReference type="InterPro" id="IPR003501">
    <property type="entry name" value="PTS_EIIB_2/3"/>
</dbReference>
<keyword evidence="3" id="KW-0762">Sugar transport</keyword>
<keyword evidence="1" id="KW-0808">Transferase</keyword>
<keyword evidence="4" id="KW-1185">Reference proteome</keyword>
<reference evidence="3" key="1">
    <citation type="submission" date="2020-08" db="EMBL/GenBank/DDBJ databases">
        <title>Genome public.</title>
        <authorList>
            <person name="Liu C."/>
            <person name="Sun Q."/>
        </authorList>
    </citation>
    <scope>NUCLEOTIDE SEQUENCE</scope>
    <source>
        <strain evidence="3">NSJ-52</strain>
    </source>
</reference>
<organism evidence="3 4">
    <name type="scientific">Lawsonibacter faecis</name>
    <dbReference type="NCBI Taxonomy" id="2763052"/>
    <lineage>
        <taxon>Bacteria</taxon>
        <taxon>Bacillati</taxon>
        <taxon>Bacillota</taxon>
        <taxon>Clostridia</taxon>
        <taxon>Eubacteriales</taxon>
        <taxon>Oscillospiraceae</taxon>
        <taxon>Lawsonibacter</taxon>
    </lineage>
</organism>
<sequence length="97" mass="10526">MLKVICACASGIGTSQMIKIKIQRVFDKLGVPVSITHCSIGDAKATGQKYDVIFCSANFADRFDKAAEAGTVIIGLKNLMDEKAIEAEIRARILHQE</sequence>
<evidence type="ECO:0000313" key="3">
    <source>
        <dbReference type="EMBL" id="MBC5738046.1"/>
    </source>
</evidence>
<dbReference type="EMBL" id="JACOPQ010000011">
    <property type="protein sequence ID" value="MBC5738046.1"/>
    <property type="molecule type" value="Genomic_DNA"/>
</dbReference>
<dbReference type="GO" id="GO:0009401">
    <property type="term" value="P:phosphoenolpyruvate-dependent sugar phosphotransferase system"/>
    <property type="evidence" value="ECO:0007669"/>
    <property type="project" value="InterPro"/>
</dbReference>
<name>A0A8J6JEG0_9FIRM</name>
<dbReference type="CDD" id="cd05563">
    <property type="entry name" value="PTS_IIB_ascorbate"/>
    <property type="match status" value="1"/>
</dbReference>
<dbReference type="Pfam" id="PF02302">
    <property type="entry name" value="PTS_IIB"/>
    <property type="match status" value="1"/>
</dbReference>
<keyword evidence="3" id="KW-0813">Transport</keyword>
<dbReference type="Proteomes" id="UP000607645">
    <property type="component" value="Unassembled WGS sequence"/>
</dbReference>
<feature type="domain" description="PTS EIIB type-2" evidence="2">
    <location>
        <begin position="2"/>
        <end position="97"/>
    </location>
</feature>
<dbReference type="RefSeq" id="WP_155145798.1">
    <property type="nucleotide sequence ID" value="NZ_JACOPQ010000011.1"/>
</dbReference>
<evidence type="ECO:0000259" key="2">
    <source>
        <dbReference type="PROSITE" id="PS51099"/>
    </source>
</evidence>
<evidence type="ECO:0000313" key="4">
    <source>
        <dbReference type="Proteomes" id="UP000607645"/>
    </source>
</evidence>
<dbReference type="InterPro" id="IPR013011">
    <property type="entry name" value="PTS_EIIB_2"/>
</dbReference>
<dbReference type="InterPro" id="IPR036095">
    <property type="entry name" value="PTS_EIIB-like_sf"/>
</dbReference>
<accession>A0A8J6JEG0</accession>
<proteinExistence type="predicted"/>
<protein>
    <submittedName>
        <fullName evidence="3">PTS sugar transporter subunit IIB</fullName>
    </submittedName>
</protein>